<dbReference type="PANTHER" id="PTHR43798:SF33">
    <property type="entry name" value="HYDROLASE, PUTATIVE (AFU_ORTHOLOGUE AFUA_2G14860)-RELATED"/>
    <property type="match status" value="1"/>
</dbReference>
<dbReference type="InterPro" id="IPR050266">
    <property type="entry name" value="AB_hydrolase_sf"/>
</dbReference>
<evidence type="ECO:0000259" key="1">
    <source>
        <dbReference type="Pfam" id="PF00561"/>
    </source>
</evidence>
<dbReference type="Pfam" id="PF00561">
    <property type="entry name" value="Abhydrolase_1"/>
    <property type="match status" value="1"/>
</dbReference>
<dbReference type="InterPro" id="IPR029058">
    <property type="entry name" value="AB_hydrolase_fold"/>
</dbReference>
<evidence type="ECO:0000313" key="2">
    <source>
        <dbReference type="EMBL" id="MFC3302506.1"/>
    </source>
</evidence>
<gene>
    <name evidence="2" type="ORF">ACFONP_07150</name>
</gene>
<proteinExistence type="predicted"/>
<dbReference type="SUPFAM" id="SSF53474">
    <property type="entry name" value="alpha/beta-Hydrolases"/>
    <property type="match status" value="1"/>
</dbReference>
<dbReference type="GO" id="GO:0016787">
    <property type="term" value="F:hydrolase activity"/>
    <property type="evidence" value="ECO:0007669"/>
    <property type="project" value="UniProtKB-KW"/>
</dbReference>
<dbReference type="InterPro" id="IPR000073">
    <property type="entry name" value="AB_hydrolase_1"/>
</dbReference>
<feature type="domain" description="AB hydrolase-1" evidence="1">
    <location>
        <begin position="37"/>
        <end position="288"/>
    </location>
</feature>
<dbReference type="PANTHER" id="PTHR43798">
    <property type="entry name" value="MONOACYLGLYCEROL LIPASE"/>
    <property type="match status" value="1"/>
</dbReference>
<keyword evidence="2" id="KW-0378">Hydrolase</keyword>
<dbReference type="EMBL" id="JBHRVA010000002">
    <property type="protein sequence ID" value="MFC3302506.1"/>
    <property type="molecule type" value="Genomic_DNA"/>
</dbReference>
<keyword evidence="3" id="KW-1185">Reference proteome</keyword>
<comment type="caution">
    <text evidence="2">The sequence shown here is derived from an EMBL/GenBank/DDBJ whole genome shotgun (WGS) entry which is preliminary data.</text>
</comment>
<dbReference type="Proteomes" id="UP001595607">
    <property type="component" value="Unassembled WGS sequence"/>
</dbReference>
<dbReference type="Gene3D" id="3.40.50.1820">
    <property type="entry name" value="alpha/beta hydrolase"/>
    <property type="match status" value="1"/>
</dbReference>
<name>A0ABV7MAP7_9PROT</name>
<dbReference type="PRINTS" id="PR00111">
    <property type="entry name" value="ABHYDROLASE"/>
</dbReference>
<evidence type="ECO:0000313" key="3">
    <source>
        <dbReference type="Proteomes" id="UP001595607"/>
    </source>
</evidence>
<sequence>MTPAAPPLPDAALLRERKIEVRRLGLHLRVWGDASKPLVLLQHGGKDHGRSWDWTVEALREDYCLAVPDLRGHGDSDWPTGGGYESFDFVSDMAAIVEHLVSEGHDAPIHIIGHSLGGNIALNYAAAQPHRVRSVIAIEGLGFSQKSYDELTAKRASERMREGVERRLKVAQRKPRRFRSAEEGIKRLANLHQQLSPEQAEHLALHALREHEDGWSWKHDPLLGFMPIRPMPPSEYGQLFADIEAPVLLMYGRESWASSPKDDGRLEYFGRAELIEFDNAGHWLHHDRFEDFISRAKKFLRSHS</sequence>
<dbReference type="RefSeq" id="WP_189570817.1">
    <property type="nucleotide sequence ID" value="NZ_BMXU01000001.1"/>
</dbReference>
<reference evidence="3" key="1">
    <citation type="journal article" date="2019" name="Int. J. Syst. Evol. Microbiol.">
        <title>The Global Catalogue of Microorganisms (GCM) 10K type strain sequencing project: providing services to taxonomists for standard genome sequencing and annotation.</title>
        <authorList>
            <consortium name="The Broad Institute Genomics Platform"/>
            <consortium name="The Broad Institute Genome Sequencing Center for Infectious Disease"/>
            <person name="Wu L."/>
            <person name="Ma J."/>
        </authorList>
    </citation>
    <scope>NUCLEOTIDE SEQUENCE [LARGE SCALE GENOMIC DNA]</scope>
    <source>
        <strain evidence="3">KCTC 22245</strain>
    </source>
</reference>
<protein>
    <submittedName>
        <fullName evidence="2">Alpha/beta fold hydrolase</fullName>
    </submittedName>
</protein>
<accession>A0ABV7MAP7</accession>
<organism evidence="2 3">
    <name type="scientific">Parvularcula lutaonensis</name>
    <dbReference type="NCBI Taxonomy" id="491923"/>
    <lineage>
        <taxon>Bacteria</taxon>
        <taxon>Pseudomonadati</taxon>
        <taxon>Pseudomonadota</taxon>
        <taxon>Alphaproteobacteria</taxon>
        <taxon>Parvularculales</taxon>
        <taxon>Parvularculaceae</taxon>
        <taxon>Parvularcula</taxon>
    </lineage>
</organism>